<feature type="domain" description="Cytochrome c" evidence="5">
    <location>
        <begin position="211"/>
        <end position="296"/>
    </location>
</feature>
<evidence type="ECO:0000256" key="2">
    <source>
        <dbReference type="ARBA" id="ARBA00022723"/>
    </source>
</evidence>
<dbReference type="InterPro" id="IPR009056">
    <property type="entry name" value="Cyt_c-like_dom"/>
</dbReference>
<evidence type="ECO:0000256" key="4">
    <source>
        <dbReference type="PROSITE-ProRule" id="PRU00433"/>
    </source>
</evidence>
<dbReference type="SUPFAM" id="SSF46626">
    <property type="entry name" value="Cytochrome c"/>
    <property type="match status" value="1"/>
</dbReference>
<evidence type="ECO:0000256" key="1">
    <source>
        <dbReference type="ARBA" id="ARBA00022617"/>
    </source>
</evidence>
<sequence>MRITTRGLRGRSHWFSAFAGALMLMSGGGLWAASQLAVSKTAGSPYDLKITAGLADVPSGEDRFVAWSDLDSLPTEVLELEGEFVPGMQSVTVVFLDQVMGALPVASQADTVLAWCTDGYFSIYPPEFIARQRPFVVLRINGDGPDKWPPEGLNFNPGPYVISVADEVVPGTEAILDVGHKRPWGVDRIAFVALNTALAPAHTGKWRELSTAGNVGRDIWVNSCSSCHPGPGGLVGGDKSQRPFEILAAHAKYNTDYFRTYVRSPTSVVPSAKMEAHPHYTDEQLDALIAFITAEQG</sequence>
<reference evidence="6" key="1">
    <citation type="submission" date="2023-03" db="EMBL/GenBank/DDBJ databases">
        <title>Lomoglobus Profundus gen. nov., sp. nov., a novel member of the phylum Verrucomicrobia, isolated from deep-marine sediment of South China Sea.</title>
        <authorList>
            <person name="Ahmad T."/>
            <person name="Ishaq S.E."/>
            <person name="Wang F."/>
        </authorList>
    </citation>
    <scope>NUCLEOTIDE SEQUENCE</scope>
    <source>
        <strain evidence="6">LMO-M01</strain>
    </source>
</reference>
<dbReference type="RefSeq" id="WP_330927957.1">
    <property type="nucleotide sequence ID" value="NZ_CP119075.1"/>
</dbReference>
<evidence type="ECO:0000313" key="7">
    <source>
        <dbReference type="Proteomes" id="UP001218638"/>
    </source>
</evidence>
<evidence type="ECO:0000256" key="3">
    <source>
        <dbReference type="ARBA" id="ARBA00023004"/>
    </source>
</evidence>
<organism evidence="6 7">
    <name type="scientific">Synoicihabitans lomoniglobus</name>
    <dbReference type="NCBI Taxonomy" id="2909285"/>
    <lineage>
        <taxon>Bacteria</taxon>
        <taxon>Pseudomonadati</taxon>
        <taxon>Verrucomicrobiota</taxon>
        <taxon>Opitutia</taxon>
        <taxon>Opitutales</taxon>
        <taxon>Opitutaceae</taxon>
        <taxon>Synoicihabitans</taxon>
    </lineage>
</organism>
<dbReference type="InterPro" id="IPR036909">
    <property type="entry name" value="Cyt_c-like_dom_sf"/>
</dbReference>
<accession>A0AAF0CR86</accession>
<dbReference type="GO" id="GO:0009055">
    <property type="term" value="F:electron transfer activity"/>
    <property type="evidence" value="ECO:0007669"/>
    <property type="project" value="InterPro"/>
</dbReference>
<evidence type="ECO:0000313" key="6">
    <source>
        <dbReference type="EMBL" id="WED66609.1"/>
    </source>
</evidence>
<name>A0AAF0CR86_9BACT</name>
<dbReference type="Proteomes" id="UP001218638">
    <property type="component" value="Chromosome"/>
</dbReference>
<dbReference type="KEGG" id="slom:PXH66_07070"/>
<dbReference type="AlphaFoldDB" id="A0AAF0CR86"/>
<dbReference type="EMBL" id="CP119075">
    <property type="protein sequence ID" value="WED66609.1"/>
    <property type="molecule type" value="Genomic_DNA"/>
</dbReference>
<protein>
    <submittedName>
        <fullName evidence="6">Cytochrome c</fullName>
    </submittedName>
</protein>
<keyword evidence="1 4" id="KW-0349">Heme</keyword>
<keyword evidence="7" id="KW-1185">Reference proteome</keyword>
<dbReference type="Gene3D" id="1.10.760.10">
    <property type="entry name" value="Cytochrome c-like domain"/>
    <property type="match status" value="1"/>
</dbReference>
<dbReference type="GO" id="GO:0020037">
    <property type="term" value="F:heme binding"/>
    <property type="evidence" value="ECO:0007669"/>
    <property type="project" value="InterPro"/>
</dbReference>
<evidence type="ECO:0000259" key="5">
    <source>
        <dbReference type="PROSITE" id="PS51007"/>
    </source>
</evidence>
<dbReference type="GO" id="GO:0046872">
    <property type="term" value="F:metal ion binding"/>
    <property type="evidence" value="ECO:0007669"/>
    <property type="project" value="UniProtKB-KW"/>
</dbReference>
<proteinExistence type="predicted"/>
<dbReference type="PROSITE" id="PS51007">
    <property type="entry name" value="CYTC"/>
    <property type="match status" value="1"/>
</dbReference>
<keyword evidence="2 4" id="KW-0479">Metal-binding</keyword>
<gene>
    <name evidence="6" type="ORF">PXH66_07070</name>
</gene>
<keyword evidence="3 4" id="KW-0408">Iron</keyword>